<evidence type="ECO:0000256" key="1">
    <source>
        <dbReference type="SAM" id="SignalP"/>
    </source>
</evidence>
<dbReference type="Proteomes" id="UP000320390">
    <property type="component" value="Chromosome"/>
</dbReference>
<keyword evidence="3" id="KW-1185">Reference proteome</keyword>
<dbReference type="OrthoDB" id="237258at2"/>
<name>A0A518ER93_9BACT</name>
<dbReference type="AlphaFoldDB" id="A0A518ER93"/>
<gene>
    <name evidence="2" type="ORF">Poly30_21270</name>
</gene>
<reference evidence="2 3" key="1">
    <citation type="submission" date="2019-02" db="EMBL/GenBank/DDBJ databases">
        <title>Deep-cultivation of Planctomycetes and their phenomic and genomic characterization uncovers novel biology.</title>
        <authorList>
            <person name="Wiegand S."/>
            <person name="Jogler M."/>
            <person name="Boedeker C."/>
            <person name="Pinto D."/>
            <person name="Vollmers J."/>
            <person name="Rivas-Marin E."/>
            <person name="Kohn T."/>
            <person name="Peeters S.H."/>
            <person name="Heuer A."/>
            <person name="Rast P."/>
            <person name="Oberbeckmann S."/>
            <person name="Bunk B."/>
            <person name="Jeske O."/>
            <person name="Meyerdierks A."/>
            <person name="Storesund J.E."/>
            <person name="Kallscheuer N."/>
            <person name="Luecker S."/>
            <person name="Lage O.M."/>
            <person name="Pohl T."/>
            <person name="Merkel B.J."/>
            <person name="Hornburger P."/>
            <person name="Mueller R.-W."/>
            <person name="Bruemmer F."/>
            <person name="Labrenz M."/>
            <person name="Spormann A.M."/>
            <person name="Op den Camp H."/>
            <person name="Overmann J."/>
            <person name="Amann R."/>
            <person name="Jetten M.S.M."/>
            <person name="Mascher T."/>
            <person name="Medema M.H."/>
            <person name="Devos D.P."/>
            <person name="Kaster A.-K."/>
            <person name="Ovreas L."/>
            <person name="Rohde M."/>
            <person name="Galperin M.Y."/>
            <person name="Jogler C."/>
        </authorList>
    </citation>
    <scope>NUCLEOTIDE SEQUENCE [LARGE SCALE GENOMIC DNA]</scope>
    <source>
        <strain evidence="2 3">Poly30</strain>
    </source>
</reference>
<protein>
    <submittedName>
        <fullName evidence="2">Uncharacterized protein</fullName>
    </submittedName>
</protein>
<evidence type="ECO:0000313" key="3">
    <source>
        <dbReference type="Proteomes" id="UP000320390"/>
    </source>
</evidence>
<organism evidence="2 3">
    <name type="scientific">Saltatorellus ferox</name>
    <dbReference type="NCBI Taxonomy" id="2528018"/>
    <lineage>
        <taxon>Bacteria</taxon>
        <taxon>Pseudomonadati</taxon>
        <taxon>Planctomycetota</taxon>
        <taxon>Planctomycetia</taxon>
        <taxon>Planctomycetia incertae sedis</taxon>
        <taxon>Saltatorellus</taxon>
    </lineage>
</organism>
<evidence type="ECO:0000313" key="2">
    <source>
        <dbReference type="EMBL" id="QDV06617.1"/>
    </source>
</evidence>
<keyword evidence="1" id="KW-0732">Signal</keyword>
<dbReference type="EMBL" id="CP036434">
    <property type="protein sequence ID" value="QDV06617.1"/>
    <property type="molecule type" value="Genomic_DNA"/>
</dbReference>
<proteinExistence type="predicted"/>
<feature type="signal peptide" evidence="1">
    <location>
        <begin position="1"/>
        <end position="25"/>
    </location>
</feature>
<dbReference type="RefSeq" id="WP_145196957.1">
    <property type="nucleotide sequence ID" value="NZ_CP036434.1"/>
</dbReference>
<sequence length="608" mass="63262" precursor="true">MNVFHSRALLVSSLFATAVAPMAQAQWSTDTAANQIVADAASDQNQVKVVATKDGGYWMSWFDGIASGWDVRLQRFDVDGVAAFPAGGILVADRSFSSTQDYGLDVAFNGDALLAFRDDRSGGVEVTAARFRPDGTPVYGPNGVTLTSSPGFVASPKITSGLFFTFVGWTENSSARVRTLDPAGAPATVDLTWTPPAGSYLVAEMQTFGQSAVVSMVLQTGGFTAPRHLVAQRVAPDGTTLWGPTPIPIFDGGSLQIGSFPSFSVNATGDSLFSWYSSSPTLQCFVQRVRSDGIELWPHGGVPVATAPGRVRVNPSAAFDDFGSGVIVGWKEQSSNQSQSGISVQRISFNGQRLWSDAGVALVPLGTADADFARVSSIPPRGDALVVWKEAPSFGADQIFGARVDVSGAAAIPRFDVASTPSGKARMAVTAGALEGVLVAWSDGRVDGGDIYAQQLSFDAQPGDPGVFSTQTCVGVPNSSGLPGQLFVAGDRAVAGNRVRLSAVDLPLNVAGFFLTSLAPGLVVGPAGSVGNLCLGGAIGRFSALDQIRSSGTSTCFQLQIDLTRQPTPTGFVSVTAGQTWFFQAWHRDSSASGPVSNFTGAASAVFQ</sequence>
<accession>A0A518ER93</accession>
<feature type="chain" id="PRO_5021880306" evidence="1">
    <location>
        <begin position="26"/>
        <end position="608"/>
    </location>
</feature>